<dbReference type="Proteomes" id="UP000031838">
    <property type="component" value="Chromosome 2"/>
</dbReference>
<dbReference type="InterPro" id="IPR019405">
    <property type="entry name" value="Lactonase_7-beta_prop"/>
</dbReference>
<dbReference type="GO" id="GO:0017057">
    <property type="term" value="F:6-phosphogluconolactonase activity"/>
    <property type="evidence" value="ECO:0007669"/>
    <property type="project" value="UniProtKB-EC"/>
</dbReference>
<dbReference type="RefSeq" id="WP_042628773.1">
    <property type="nucleotide sequence ID" value="NZ_CP002581.1"/>
</dbReference>
<dbReference type="GO" id="GO:0005829">
    <property type="term" value="C:cytosol"/>
    <property type="evidence" value="ECO:0007669"/>
    <property type="project" value="TreeGrafter"/>
</dbReference>
<dbReference type="InterPro" id="IPR015943">
    <property type="entry name" value="WD40/YVTN_repeat-like_dom_sf"/>
</dbReference>
<evidence type="ECO:0000313" key="4">
    <source>
        <dbReference type="Proteomes" id="UP000031838"/>
    </source>
</evidence>
<evidence type="ECO:0000256" key="2">
    <source>
        <dbReference type="ARBA" id="ARBA00022526"/>
    </source>
</evidence>
<protein>
    <submittedName>
        <fullName evidence="3">Putative 6-phosphogluconolactonase</fullName>
        <ecNumber evidence="3">3.1.1.31</ecNumber>
    </submittedName>
</protein>
<dbReference type="Pfam" id="PF10282">
    <property type="entry name" value="Lactonase"/>
    <property type="match status" value="1"/>
</dbReference>
<evidence type="ECO:0000256" key="1">
    <source>
        <dbReference type="ARBA" id="ARBA00005564"/>
    </source>
</evidence>
<evidence type="ECO:0000313" key="3">
    <source>
        <dbReference type="EMBL" id="AJK50501.1"/>
    </source>
</evidence>
<dbReference type="EMBL" id="CP002581">
    <property type="protein sequence ID" value="AJK50501.1"/>
    <property type="molecule type" value="Genomic_DNA"/>
</dbReference>
<dbReference type="AlphaFoldDB" id="A0A0B6SE41"/>
<sequence length="353" mass="37445">MFAYVGSRTTRERNARGEGIRVFRVDPASGALDPVQSVGDLVNPSYLALDARGERLYSVHGDLSDLSAFAIDRASGRLSALNRAGTEGRNPVHVALAPDGRHAIVSNHLGASLAVLPVAADGALGPLAQRVVLDGPPGPHRVEQQQAKPHFNPFSPDGRFVLVPDKGLDRIFVFRFERGRLTPAGVPFVATREAAGPRHLAFHPTAPYAWCVNELDSTVTTYAWQAASGELAARQIVSTLPDTFTGNSRAAGIEVDRHGRCVYASNRGADSIALFHVDPASGRLAFVEAVPSGGRTPRFFTLSPDGRFLYALNEDSDSIVVFSVDAASGRLAPTGLTVATGSPVCLVFSRDAG</sequence>
<dbReference type="HOGENOM" id="CLU_038716_5_1_4"/>
<dbReference type="InterPro" id="IPR011048">
    <property type="entry name" value="Haem_d1_sf"/>
</dbReference>
<gene>
    <name evidence="3" type="ORF">BGL_2c24450</name>
</gene>
<keyword evidence="2" id="KW-0313">Glucose metabolism</keyword>
<dbReference type="Gene3D" id="2.130.10.10">
    <property type="entry name" value="YVTN repeat-like/Quinoprotein amine dehydrogenase"/>
    <property type="match status" value="1"/>
</dbReference>
<dbReference type="PANTHER" id="PTHR30344:SF1">
    <property type="entry name" value="6-PHOSPHOGLUCONOLACTONASE"/>
    <property type="match status" value="1"/>
</dbReference>
<dbReference type="InterPro" id="IPR050282">
    <property type="entry name" value="Cycloisomerase_2"/>
</dbReference>
<proteinExistence type="inferred from homology"/>
<dbReference type="SUPFAM" id="SSF51004">
    <property type="entry name" value="C-terminal (heme d1) domain of cytochrome cd1-nitrite reductase"/>
    <property type="match status" value="1"/>
</dbReference>
<keyword evidence="4" id="KW-1185">Reference proteome</keyword>
<accession>A0A0B6SE41</accession>
<dbReference type="GO" id="GO:0006006">
    <property type="term" value="P:glucose metabolic process"/>
    <property type="evidence" value="ECO:0007669"/>
    <property type="project" value="UniProtKB-KW"/>
</dbReference>
<name>A0A0B6SE41_BURPL</name>
<dbReference type="EC" id="3.1.1.31" evidence="3"/>
<organism evidence="3 4">
    <name type="scientific">Burkholderia plantarii</name>
    <dbReference type="NCBI Taxonomy" id="41899"/>
    <lineage>
        <taxon>Bacteria</taxon>
        <taxon>Pseudomonadati</taxon>
        <taxon>Pseudomonadota</taxon>
        <taxon>Betaproteobacteria</taxon>
        <taxon>Burkholderiales</taxon>
        <taxon>Burkholderiaceae</taxon>
        <taxon>Burkholderia</taxon>
    </lineage>
</organism>
<dbReference type="KEGG" id="bgp:BGL_2c24450"/>
<reference evidence="3 4" key="2">
    <citation type="journal article" date="2016" name="Appl. Microbiol. Biotechnol.">
        <title>Mutations improving production and secretion of extracellular lipase by Burkholderia glumae PG1.</title>
        <authorList>
            <person name="Knapp A."/>
            <person name="Voget S."/>
            <person name="Gao R."/>
            <person name="Zaburannyi N."/>
            <person name="Krysciak D."/>
            <person name="Breuer M."/>
            <person name="Hauer B."/>
            <person name="Streit W.R."/>
            <person name="Muller R."/>
            <person name="Daniel R."/>
            <person name="Jaeger K.E."/>
        </authorList>
    </citation>
    <scope>NUCLEOTIDE SEQUENCE [LARGE SCALE GENOMIC DNA]</scope>
    <source>
        <strain evidence="3 4">PG1</strain>
    </source>
</reference>
<keyword evidence="2" id="KW-0119">Carbohydrate metabolism</keyword>
<keyword evidence="3" id="KW-0378">Hydrolase</keyword>
<comment type="similarity">
    <text evidence="1">Belongs to the cycloisomerase 2 family.</text>
</comment>
<reference evidence="4" key="1">
    <citation type="submission" date="2011-03" db="EMBL/GenBank/DDBJ databases">
        <authorList>
            <person name="Voget S."/>
            <person name="Streit W.R."/>
            <person name="Jaeger K.E."/>
            <person name="Daniel R."/>
        </authorList>
    </citation>
    <scope>NUCLEOTIDE SEQUENCE [LARGE SCALE GENOMIC DNA]</scope>
    <source>
        <strain evidence="4">PG1</strain>
    </source>
</reference>
<dbReference type="PANTHER" id="PTHR30344">
    <property type="entry name" value="6-PHOSPHOGLUCONOLACTONASE-RELATED"/>
    <property type="match status" value="1"/>
</dbReference>